<reference evidence="5" key="1">
    <citation type="submission" date="2023-07" db="EMBL/GenBank/DDBJ databases">
        <authorList>
            <consortium name="CYATHOMIX"/>
        </authorList>
    </citation>
    <scope>NUCLEOTIDE SEQUENCE</scope>
    <source>
        <strain evidence="5">N/A</strain>
    </source>
</reference>
<dbReference type="CDD" id="cd06526">
    <property type="entry name" value="metazoan_ACD"/>
    <property type="match status" value="1"/>
</dbReference>
<dbReference type="InterPro" id="IPR001436">
    <property type="entry name" value="Alpha-crystallin/sHSP_animal"/>
</dbReference>
<dbReference type="GO" id="GO:0005737">
    <property type="term" value="C:cytoplasm"/>
    <property type="evidence" value="ECO:0007669"/>
    <property type="project" value="TreeGrafter"/>
</dbReference>
<feature type="region of interest" description="Disordered" evidence="3">
    <location>
        <begin position="1"/>
        <end position="22"/>
    </location>
</feature>
<keyword evidence="6" id="KW-1185">Reference proteome</keyword>
<dbReference type="PANTHER" id="PTHR45640">
    <property type="entry name" value="HEAT SHOCK PROTEIN HSP-12.2-RELATED"/>
    <property type="match status" value="1"/>
</dbReference>
<dbReference type="GO" id="GO:0051082">
    <property type="term" value="F:unfolded protein binding"/>
    <property type="evidence" value="ECO:0007669"/>
    <property type="project" value="TreeGrafter"/>
</dbReference>
<dbReference type="InterPro" id="IPR008978">
    <property type="entry name" value="HSP20-like_chaperone"/>
</dbReference>
<organism evidence="5 6">
    <name type="scientific">Cylicocyclus nassatus</name>
    <name type="common">Nematode worm</name>
    <dbReference type="NCBI Taxonomy" id="53992"/>
    <lineage>
        <taxon>Eukaryota</taxon>
        <taxon>Metazoa</taxon>
        <taxon>Ecdysozoa</taxon>
        <taxon>Nematoda</taxon>
        <taxon>Chromadorea</taxon>
        <taxon>Rhabditida</taxon>
        <taxon>Rhabditina</taxon>
        <taxon>Rhabditomorpha</taxon>
        <taxon>Strongyloidea</taxon>
        <taxon>Strongylidae</taxon>
        <taxon>Cylicocyclus</taxon>
    </lineage>
</organism>
<accession>A0AA36GT68</accession>
<name>A0AA36GT68_CYLNA</name>
<gene>
    <name evidence="5" type="ORF">CYNAS_LOCUS9806</name>
</gene>
<dbReference type="PROSITE" id="PS01031">
    <property type="entry name" value="SHSP"/>
    <property type="match status" value="1"/>
</dbReference>
<evidence type="ECO:0000313" key="6">
    <source>
        <dbReference type="Proteomes" id="UP001176961"/>
    </source>
</evidence>
<evidence type="ECO:0000256" key="1">
    <source>
        <dbReference type="PROSITE-ProRule" id="PRU00285"/>
    </source>
</evidence>
<sequence>MLSGRTGHRMTKGPSCGRGGFRDFDEDDLESYLEGSIWSERPFESDYYGIHDGRIVTVFPCTSSDYLNGNASHVLETIFTTRYPSSTPNHYDYSSQDNRGNFRDSRIDEKGVTVVSRPGSPGPVAGAGDVINTPHGFTIQLDVKHFRPEQIKVVLTEDLLCVSGERIEVGAGGQTLKRSFARKYCIPSDIHLDSIRSHLDHSGVLIISGSRRGWKETNISIHPTGYSSRRNNSLISTV</sequence>
<dbReference type="Gene3D" id="2.60.40.790">
    <property type="match status" value="1"/>
</dbReference>
<dbReference type="GO" id="GO:0042026">
    <property type="term" value="P:protein refolding"/>
    <property type="evidence" value="ECO:0007669"/>
    <property type="project" value="TreeGrafter"/>
</dbReference>
<dbReference type="GO" id="GO:0005634">
    <property type="term" value="C:nucleus"/>
    <property type="evidence" value="ECO:0007669"/>
    <property type="project" value="TreeGrafter"/>
</dbReference>
<dbReference type="AlphaFoldDB" id="A0AA36GT68"/>
<evidence type="ECO:0000256" key="3">
    <source>
        <dbReference type="SAM" id="MobiDB-lite"/>
    </source>
</evidence>
<feature type="compositionally biased region" description="Basic residues" evidence="3">
    <location>
        <begin position="1"/>
        <end position="11"/>
    </location>
</feature>
<dbReference type="PANTHER" id="PTHR45640:SF24">
    <property type="entry name" value="SHSP DOMAIN-CONTAINING PROTEIN"/>
    <property type="match status" value="1"/>
</dbReference>
<protein>
    <recommendedName>
        <fullName evidence="4">SHSP domain-containing protein</fullName>
    </recommendedName>
</protein>
<comment type="caution">
    <text evidence="5">The sequence shown here is derived from an EMBL/GenBank/DDBJ whole genome shotgun (WGS) entry which is preliminary data.</text>
</comment>
<dbReference type="SUPFAM" id="SSF49764">
    <property type="entry name" value="HSP20-like chaperones"/>
    <property type="match status" value="1"/>
</dbReference>
<proteinExistence type="inferred from homology"/>
<evidence type="ECO:0000313" key="5">
    <source>
        <dbReference type="EMBL" id="CAJ0597823.1"/>
    </source>
</evidence>
<dbReference type="PRINTS" id="PR00299">
    <property type="entry name" value="ACRYSTALLIN"/>
</dbReference>
<dbReference type="EMBL" id="CATQJL010000223">
    <property type="protein sequence ID" value="CAJ0597823.1"/>
    <property type="molecule type" value="Genomic_DNA"/>
</dbReference>
<evidence type="ECO:0000259" key="4">
    <source>
        <dbReference type="PROSITE" id="PS01031"/>
    </source>
</evidence>
<evidence type="ECO:0000256" key="2">
    <source>
        <dbReference type="RuleBase" id="RU003616"/>
    </source>
</evidence>
<dbReference type="InterPro" id="IPR002068">
    <property type="entry name" value="A-crystallin/Hsp20_dom"/>
</dbReference>
<comment type="similarity">
    <text evidence="1 2">Belongs to the small heat shock protein (HSP20) family.</text>
</comment>
<dbReference type="Proteomes" id="UP001176961">
    <property type="component" value="Unassembled WGS sequence"/>
</dbReference>
<feature type="domain" description="SHSP" evidence="4">
    <location>
        <begin position="115"/>
        <end position="227"/>
    </location>
</feature>
<dbReference type="Pfam" id="PF00011">
    <property type="entry name" value="HSP20"/>
    <property type="match status" value="1"/>
</dbReference>
<dbReference type="GO" id="GO:0009408">
    <property type="term" value="P:response to heat"/>
    <property type="evidence" value="ECO:0007669"/>
    <property type="project" value="TreeGrafter"/>
</dbReference>